<keyword evidence="3" id="KW-1185">Reference proteome</keyword>
<gene>
    <name evidence="2" type="ORF">PFLUV_G00247030</name>
</gene>
<protein>
    <submittedName>
        <fullName evidence="2">Uncharacterized protein</fullName>
    </submittedName>
</protein>
<evidence type="ECO:0000256" key="1">
    <source>
        <dbReference type="SAM" id="MobiDB-lite"/>
    </source>
</evidence>
<organism evidence="2 3">
    <name type="scientific">Perca fluviatilis</name>
    <name type="common">European perch</name>
    <dbReference type="NCBI Taxonomy" id="8168"/>
    <lineage>
        <taxon>Eukaryota</taxon>
        <taxon>Metazoa</taxon>
        <taxon>Chordata</taxon>
        <taxon>Craniata</taxon>
        <taxon>Vertebrata</taxon>
        <taxon>Euteleostomi</taxon>
        <taxon>Actinopterygii</taxon>
        <taxon>Neopterygii</taxon>
        <taxon>Teleostei</taxon>
        <taxon>Neoteleostei</taxon>
        <taxon>Acanthomorphata</taxon>
        <taxon>Eupercaria</taxon>
        <taxon>Perciformes</taxon>
        <taxon>Percoidei</taxon>
        <taxon>Percidae</taxon>
        <taxon>Percinae</taxon>
        <taxon>Perca</taxon>
    </lineage>
</organism>
<comment type="caution">
    <text evidence="2">The sequence shown here is derived from an EMBL/GenBank/DDBJ whole genome shotgun (WGS) entry which is preliminary data.</text>
</comment>
<reference evidence="2 3" key="1">
    <citation type="submission" date="2019-06" db="EMBL/GenBank/DDBJ databases">
        <title>A chromosome-scale genome assembly of the European perch, Perca fluviatilis.</title>
        <authorList>
            <person name="Roques C."/>
            <person name="Zahm M."/>
            <person name="Cabau C."/>
            <person name="Klopp C."/>
            <person name="Bouchez O."/>
            <person name="Donnadieu C."/>
            <person name="Kuhl H."/>
            <person name="Gislard M."/>
            <person name="Guendouz S."/>
            <person name="Journot L."/>
            <person name="Haffray P."/>
            <person name="Bestin A."/>
            <person name="Morvezen R."/>
            <person name="Feron R."/>
            <person name="Wen M."/>
            <person name="Jouanno E."/>
            <person name="Herpin A."/>
            <person name="Schartl M."/>
            <person name="Postlethwait J."/>
            <person name="Schaerlinger B."/>
            <person name="Chardard D."/>
            <person name="Lecocq T."/>
            <person name="Poncet C."/>
            <person name="Jaffrelo L."/>
            <person name="Lampietro C."/>
            <person name="Guiguen Y."/>
        </authorList>
    </citation>
    <scope>NUCLEOTIDE SEQUENCE [LARGE SCALE GENOMIC DNA]</scope>
    <source>
        <tissue evidence="2">Blood</tissue>
    </source>
</reference>
<dbReference type="EMBL" id="VHII01000021">
    <property type="protein sequence ID" value="KAF1374196.1"/>
    <property type="molecule type" value="Genomic_DNA"/>
</dbReference>
<feature type="compositionally biased region" description="Polar residues" evidence="1">
    <location>
        <begin position="83"/>
        <end position="95"/>
    </location>
</feature>
<name>A0A6A5DX43_PERFL</name>
<feature type="region of interest" description="Disordered" evidence="1">
    <location>
        <begin position="68"/>
        <end position="95"/>
    </location>
</feature>
<evidence type="ECO:0000313" key="2">
    <source>
        <dbReference type="EMBL" id="KAF1374196.1"/>
    </source>
</evidence>
<evidence type="ECO:0000313" key="3">
    <source>
        <dbReference type="Proteomes" id="UP000465112"/>
    </source>
</evidence>
<sequence>MHLVCYLQTVEASLIENILSKPSSVPICQVVISTACLPLDTFCCLQLCKVVDFGPQHKHQRLNFIMGKNGKKSSHSDLLGEEQQATGCTPPNSRQ</sequence>
<dbReference type="Proteomes" id="UP000465112">
    <property type="component" value="Chromosome 21"/>
</dbReference>
<accession>A0A6A5DX43</accession>
<proteinExistence type="predicted"/>
<dbReference type="AlphaFoldDB" id="A0A6A5DX43"/>